<gene>
    <name evidence="4" type="ORF">JX265_009861</name>
</gene>
<name>A0A9Q0AM46_9PEZI</name>
<evidence type="ECO:0000256" key="3">
    <source>
        <dbReference type="SAM" id="MobiDB-lite"/>
    </source>
</evidence>
<dbReference type="Gene3D" id="1.25.40.20">
    <property type="entry name" value="Ankyrin repeat-containing domain"/>
    <property type="match status" value="1"/>
</dbReference>
<dbReference type="SUPFAM" id="SSF48403">
    <property type="entry name" value="Ankyrin repeat"/>
    <property type="match status" value="1"/>
</dbReference>
<protein>
    <recommendedName>
        <fullName evidence="6">Ankyrin</fullName>
    </recommendedName>
</protein>
<evidence type="ECO:0000313" key="5">
    <source>
        <dbReference type="Proteomes" id="UP000829685"/>
    </source>
</evidence>
<evidence type="ECO:0000256" key="1">
    <source>
        <dbReference type="ARBA" id="ARBA00022737"/>
    </source>
</evidence>
<dbReference type="Proteomes" id="UP000829685">
    <property type="component" value="Unassembled WGS sequence"/>
</dbReference>
<dbReference type="InterPro" id="IPR036770">
    <property type="entry name" value="Ankyrin_rpt-contain_sf"/>
</dbReference>
<evidence type="ECO:0000313" key="4">
    <source>
        <dbReference type="EMBL" id="KAI1860462.1"/>
    </source>
</evidence>
<feature type="region of interest" description="Disordered" evidence="3">
    <location>
        <begin position="550"/>
        <end position="582"/>
    </location>
</feature>
<dbReference type="SMART" id="SM00248">
    <property type="entry name" value="ANK"/>
    <property type="match status" value="4"/>
</dbReference>
<dbReference type="PANTHER" id="PTHR24198:SF165">
    <property type="entry name" value="ANKYRIN REPEAT-CONTAINING PROTEIN-RELATED"/>
    <property type="match status" value="1"/>
</dbReference>
<reference evidence="4" key="1">
    <citation type="submission" date="2021-03" db="EMBL/GenBank/DDBJ databases">
        <title>Revisited historic fungal species revealed as producer of novel bioactive compounds through whole genome sequencing and comparative genomics.</title>
        <authorList>
            <person name="Vignolle G.A."/>
            <person name="Hochenegger N."/>
            <person name="Mach R.L."/>
            <person name="Mach-Aigner A.R."/>
            <person name="Javad Rahimi M."/>
            <person name="Salim K.A."/>
            <person name="Chan C.M."/>
            <person name="Lim L.B.L."/>
            <person name="Cai F."/>
            <person name="Druzhinina I.S."/>
            <person name="U'Ren J.M."/>
            <person name="Derntl C."/>
        </authorList>
    </citation>
    <scope>NUCLEOTIDE SEQUENCE</scope>
    <source>
        <strain evidence="4">TUCIM 5799</strain>
    </source>
</reference>
<organism evidence="4 5">
    <name type="scientific">Neoarthrinium moseri</name>
    <dbReference type="NCBI Taxonomy" id="1658444"/>
    <lineage>
        <taxon>Eukaryota</taxon>
        <taxon>Fungi</taxon>
        <taxon>Dikarya</taxon>
        <taxon>Ascomycota</taxon>
        <taxon>Pezizomycotina</taxon>
        <taxon>Sordariomycetes</taxon>
        <taxon>Xylariomycetidae</taxon>
        <taxon>Amphisphaeriales</taxon>
        <taxon>Apiosporaceae</taxon>
        <taxon>Neoarthrinium</taxon>
    </lineage>
</organism>
<accession>A0A9Q0AM46</accession>
<keyword evidence="5" id="KW-1185">Reference proteome</keyword>
<evidence type="ECO:0000256" key="2">
    <source>
        <dbReference type="ARBA" id="ARBA00023043"/>
    </source>
</evidence>
<dbReference type="AlphaFoldDB" id="A0A9Q0AM46"/>
<comment type="caution">
    <text evidence="4">The sequence shown here is derived from an EMBL/GenBank/DDBJ whole genome shotgun (WGS) entry which is preliminary data.</text>
</comment>
<keyword evidence="2" id="KW-0040">ANK repeat</keyword>
<keyword evidence="1" id="KW-0677">Repeat</keyword>
<dbReference type="PANTHER" id="PTHR24198">
    <property type="entry name" value="ANKYRIN REPEAT AND PROTEIN KINASE DOMAIN-CONTAINING PROTEIN"/>
    <property type="match status" value="1"/>
</dbReference>
<proteinExistence type="predicted"/>
<dbReference type="InterPro" id="IPR002110">
    <property type="entry name" value="Ankyrin_rpt"/>
</dbReference>
<evidence type="ECO:0008006" key="6">
    <source>
        <dbReference type="Google" id="ProtNLM"/>
    </source>
</evidence>
<dbReference type="EMBL" id="JAFIMR010000031">
    <property type="protein sequence ID" value="KAI1860462.1"/>
    <property type="molecule type" value="Genomic_DNA"/>
</dbReference>
<sequence>MQLLDLPTELFRAVLVAVVTELSPLRSLHLRRIFDNEILGCLETVDVFDLNSPLRCLNLNRISSRNRARQNPIIPFLVRFLQREPYIKHDPDWTANLSALLKRVLDELQLQPSARSDALRSLCESFDDFRPTRHGFYLVQCLKRPISQKPLHAHVLPAAILLKKPEIYEPLLSQMPDRWYQAGVFGTALYAAVRSRQLHLVRRFVEDPLCQPSASQHQVIHMAASNNDFDMMEYLLEWYDGDSDLIEYAICSCARWGHLEMARRLLEFTRSRHQTVPLDSLGEAWYWSAMYGEIAFMDLLVEYGHQEFLTAWSTLVRSNSIGQFWNHVRPIDLACWRGDVAMVRWMLDQGVSVQCKGPADANINRTRAAALGDSAEVFRILLDAGAHRGRHASYSWVAEAELAVKVRANKVFRFLLQESGLLKISTVINFQTTKDFRRLMLLACTYGNLEAFDILLSIGMPCDMPLGPFGLSSPWGGRLDVDEGFDSSWTPIMYAQATTDPGAQKIVDRLLQSGVEPLDVCKSSAARLFEDGVFPRRPAPVIHRLTEIDQPRVPPRTPRGKYEEKYGSAVTPEESLGAQSNH</sequence>